<feature type="region of interest" description="Disordered" evidence="1">
    <location>
        <begin position="81"/>
        <end position="156"/>
    </location>
</feature>
<dbReference type="Gene3D" id="3.20.20.80">
    <property type="entry name" value="Glycosidases"/>
    <property type="match status" value="1"/>
</dbReference>
<gene>
    <name evidence="4" type="ORF">AB675_5266</name>
</gene>
<feature type="compositionally biased region" description="Basic residues" evidence="1">
    <location>
        <begin position="21"/>
        <end position="33"/>
    </location>
</feature>
<dbReference type="EMBL" id="LFJN01000015">
    <property type="protein sequence ID" value="KPI39286.1"/>
    <property type="molecule type" value="Genomic_DNA"/>
</dbReference>
<dbReference type="Pfam" id="PF11790">
    <property type="entry name" value="Glyco_hydro_cc"/>
    <property type="match status" value="1"/>
</dbReference>
<dbReference type="VEuPathDB" id="FungiDB:AB675_5266"/>
<proteinExistence type="predicted"/>
<feature type="compositionally biased region" description="Low complexity" evidence="1">
    <location>
        <begin position="85"/>
        <end position="99"/>
    </location>
</feature>
<dbReference type="Proteomes" id="UP000038010">
    <property type="component" value="Unassembled WGS sequence"/>
</dbReference>
<keyword evidence="2" id="KW-0732">Signal</keyword>
<feature type="signal peptide" evidence="2">
    <location>
        <begin position="1"/>
        <end position="18"/>
    </location>
</feature>
<dbReference type="InterPro" id="IPR017853">
    <property type="entry name" value="GH"/>
</dbReference>
<dbReference type="OrthoDB" id="43654at2759"/>
<evidence type="ECO:0000256" key="2">
    <source>
        <dbReference type="SAM" id="SignalP"/>
    </source>
</evidence>
<dbReference type="GeneID" id="28737345"/>
<dbReference type="SUPFAM" id="SSF51445">
    <property type="entry name" value="(Trans)glycosidases"/>
    <property type="match status" value="1"/>
</dbReference>
<feature type="chain" id="PRO_5005879477" evidence="2">
    <location>
        <begin position="19"/>
        <end position="515"/>
    </location>
</feature>
<sequence length="515" mass="50506">MVSSKSLALAALSSLAVATPHGHKHQHVPKHIPHGTGPRGPRGSGRPHGFPMGNGTWHDAPFPTGTGAGSPPVLSITVNPLPEQPTGGAAAPVGGASPPDVNNNVPALPTETPVADATRPVDGGSGVAPAGGDAPVAGGAPGGGSPPAGGAGQCTPTTVTVTVDEVVTVSSASGGAPSSPAGGDAPPVDGEAPASPSSDAPASLTNIQQPSGGEFYGRPTGGYGGQHGGQSDGYSYAPALPTTFATATTPAAGNGGGYGAAPSATTSGAVSVPTGGSGGIGSGNSGGSSGGKRGLSFNDANILTPFDGTGMTWAYNWASTENGALPAGVEFFPMCWGRDSIASFAKDAAGAKHVLSFNEPDLAEQAGMTVQEAVDGHIKAVNPLAAQGAVIGSPAVTNGGSPMGLAFLQNWFTACAGQCKVDAVVIHWYDNANNLAYFKSHVNDAIQLAKANGVSKVWITEFGVTGGDAATFISEATAFLDATPEVEFYAYFMAAQGVLLNGSGLSAAGKAYVGQ</sequence>
<evidence type="ECO:0000256" key="1">
    <source>
        <dbReference type="SAM" id="MobiDB-lite"/>
    </source>
</evidence>
<protein>
    <submittedName>
        <fullName evidence="4">Alkali-sensitive linkage protein 1</fullName>
    </submittedName>
</protein>
<accession>A0A0N1NZW5</accession>
<reference evidence="4 5" key="1">
    <citation type="submission" date="2015-06" db="EMBL/GenBank/DDBJ databases">
        <title>Draft genome of the ant-associated black yeast Phialophora attae CBS 131958.</title>
        <authorList>
            <person name="Moreno L.F."/>
            <person name="Stielow B.J."/>
            <person name="de Hoog S."/>
            <person name="Vicente V.A."/>
            <person name="Weiss V.A."/>
            <person name="de Vries M."/>
            <person name="Cruz L.M."/>
            <person name="Souza E.M."/>
        </authorList>
    </citation>
    <scope>NUCLEOTIDE SEQUENCE [LARGE SCALE GENOMIC DNA]</scope>
    <source>
        <strain evidence="4 5">CBS 131958</strain>
    </source>
</reference>
<comment type="caution">
    <text evidence="4">The sequence shown here is derived from an EMBL/GenBank/DDBJ whole genome shotgun (WGS) entry which is preliminary data.</text>
</comment>
<feature type="domain" description="Asl1-like glycosyl hydrolase catalytic" evidence="3">
    <location>
        <begin position="304"/>
        <end position="512"/>
    </location>
</feature>
<dbReference type="STRING" id="1664694.A0A0N1NZW5"/>
<feature type="region of interest" description="Disordered" evidence="1">
    <location>
        <begin position="18"/>
        <end position="56"/>
    </location>
</feature>
<evidence type="ECO:0000313" key="5">
    <source>
        <dbReference type="Proteomes" id="UP000038010"/>
    </source>
</evidence>
<dbReference type="InterPro" id="IPR053183">
    <property type="entry name" value="ASL1"/>
</dbReference>
<evidence type="ECO:0000259" key="3">
    <source>
        <dbReference type="Pfam" id="PF11790"/>
    </source>
</evidence>
<dbReference type="RefSeq" id="XP_017999249.1">
    <property type="nucleotide sequence ID" value="XM_018145465.1"/>
</dbReference>
<name>A0A0N1NZW5_9EURO</name>
<dbReference type="InterPro" id="IPR024655">
    <property type="entry name" value="Asl1_glyco_hydro_catalytic"/>
</dbReference>
<dbReference type="PANTHER" id="PTHR34154:SF10">
    <property type="entry name" value="ASL1-LIKE GLYCOSYL HYDROLASE CATALYTIC DOMAIN-CONTAINING PROTEIN"/>
    <property type="match status" value="1"/>
</dbReference>
<feature type="region of interest" description="Disordered" evidence="1">
    <location>
        <begin position="171"/>
        <end position="229"/>
    </location>
</feature>
<dbReference type="GO" id="GO:0071966">
    <property type="term" value="P:fungal-type cell wall polysaccharide metabolic process"/>
    <property type="evidence" value="ECO:0007669"/>
    <property type="project" value="TreeGrafter"/>
</dbReference>
<dbReference type="AlphaFoldDB" id="A0A0N1NZW5"/>
<feature type="compositionally biased region" description="Gly residues" evidence="1">
    <location>
        <begin position="219"/>
        <end position="229"/>
    </location>
</feature>
<evidence type="ECO:0000313" key="4">
    <source>
        <dbReference type="EMBL" id="KPI39286.1"/>
    </source>
</evidence>
<dbReference type="PANTHER" id="PTHR34154">
    <property type="entry name" value="ALKALI-SENSITIVE LINKAGE PROTEIN 1"/>
    <property type="match status" value="1"/>
</dbReference>
<keyword evidence="5" id="KW-1185">Reference proteome</keyword>
<feature type="compositionally biased region" description="Low complexity" evidence="1">
    <location>
        <begin position="171"/>
        <end position="203"/>
    </location>
</feature>
<dbReference type="GO" id="GO:0009277">
    <property type="term" value="C:fungal-type cell wall"/>
    <property type="evidence" value="ECO:0007669"/>
    <property type="project" value="TreeGrafter"/>
</dbReference>
<organism evidence="4 5">
    <name type="scientific">Cyphellophora attinorum</name>
    <dbReference type="NCBI Taxonomy" id="1664694"/>
    <lineage>
        <taxon>Eukaryota</taxon>
        <taxon>Fungi</taxon>
        <taxon>Dikarya</taxon>
        <taxon>Ascomycota</taxon>
        <taxon>Pezizomycotina</taxon>
        <taxon>Eurotiomycetes</taxon>
        <taxon>Chaetothyriomycetidae</taxon>
        <taxon>Chaetothyriales</taxon>
        <taxon>Cyphellophoraceae</taxon>
        <taxon>Cyphellophora</taxon>
    </lineage>
</organism>
<feature type="compositionally biased region" description="Low complexity" evidence="1">
    <location>
        <begin position="127"/>
        <end position="138"/>
    </location>
</feature>
<feature type="region of interest" description="Disordered" evidence="1">
    <location>
        <begin position="257"/>
        <end position="292"/>
    </location>
</feature>
<feature type="compositionally biased region" description="Gly residues" evidence="1">
    <location>
        <begin position="275"/>
        <end position="292"/>
    </location>
</feature>
<feature type="compositionally biased region" description="Gly residues" evidence="1">
    <location>
        <begin position="139"/>
        <end position="152"/>
    </location>
</feature>